<dbReference type="GO" id="GO:0005886">
    <property type="term" value="C:plasma membrane"/>
    <property type="evidence" value="ECO:0007669"/>
    <property type="project" value="TreeGrafter"/>
</dbReference>
<accession>A0A2H0W0Z5</accession>
<comment type="caution">
    <text evidence="2">The sequence shown here is derived from an EMBL/GenBank/DDBJ whole genome shotgun (WGS) entry which is preliminary data.</text>
</comment>
<dbReference type="EMBL" id="PEZZ01000026">
    <property type="protein sequence ID" value="PIS05018.1"/>
    <property type="molecule type" value="Genomic_DNA"/>
</dbReference>
<feature type="transmembrane region" description="Helical" evidence="1">
    <location>
        <begin position="755"/>
        <end position="775"/>
    </location>
</feature>
<dbReference type="Pfam" id="PF00873">
    <property type="entry name" value="ACR_tran"/>
    <property type="match status" value="1"/>
</dbReference>
<dbReference type="PANTHER" id="PTHR33406">
    <property type="entry name" value="MEMBRANE PROTEIN MJ1562-RELATED"/>
    <property type="match status" value="1"/>
</dbReference>
<evidence type="ECO:0000313" key="2">
    <source>
        <dbReference type="EMBL" id="PIS05018.1"/>
    </source>
</evidence>
<dbReference type="Gene3D" id="1.20.1640.10">
    <property type="entry name" value="Multidrug efflux transporter AcrB transmembrane domain"/>
    <property type="match status" value="1"/>
</dbReference>
<evidence type="ECO:0000313" key="3">
    <source>
        <dbReference type="Proteomes" id="UP000230935"/>
    </source>
</evidence>
<reference evidence="3" key="1">
    <citation type="submission" date="2017-09" db="EMBL/GenBank/DDBJ databases">
        <title>Depth-based differentiation of microbial function through sediment-hosted aquifers and enrichment of novel symbionts in the deep terrestrial subsurface.</title>
        <authorList>
            <person name="Probst A.J."/>
            <person name="Ladd B."/>
            <person name="Jarett J.K."/>
            <person name="Geller-Mcgrath D.E."/>
            <person name="Sieber C.M.K."/>
            <person name="Emerson J.B."/>
            <person name="Anantharaman K."/>
            <person name="Thomas B.C."/>
            <person name="Malmstrom R."/>
            <person name="Stieglmeier M."/>
            <person name="Klingl A."/>
            <person name="Woyke T."/>
            <person name="Ryan C.M."/>
            <person name="Banfield J.F."/>
        </authorList>
    </citation>
    <scope>NUCLEOTIDE SEQUENCE [LARGE SCALE GENOMIC DNA]</scope>
</reference>
<feature type="transmembrane region" description="Helical" evidence="1">
    <location>
        <begin position="356"/>
        <end position="377"/>
    </location>
</feature>
<dbReference type="InterPro" id="IPR001036">
    <property type="entry name" value="Acrflvin-R"/>
</dbReference>
<keyword evidence="1" id="KW-1133">Transmembrane helix</keyword>
<dbReference type="SUPFAM" id="SSF82866">
    <property type="entry name" value="Multidrug efflux transporter AcrB transmembrane domain"/>
    <property type="match status" value="2"/>
</dbReference>
<dbReference type="GO" id="GO:0022857">
    <property type="term" value="F:transmembrane transporter activity"/>
    <property type="evidence" value="ECO:0007669"/>
    <property type="project" value="InterPro"/>
</dbReference>
<dbReference type="AlphaFoldDB" id="A0A2H0W0Z5"/>
<evidence type="ECO:0008006" key="4">
    <source>
        <dbReference type="Google" id="ProtNLM"/>
    </source>
</evidence>
<sequence>MRTAIKSRLVKFMRWFSQRLINWQMALCVFLLATVVAGFGASKVTMEEDASVPTLVTDSDSAHYYQWWRSIFPNDKGTLVVLMGTQVQIASQESWLLLADMTDALTELPLVEKVDSLANATHITGASDSEEVDLVIGDFTTREFIASASDEDCAQLVEQAHRYDSYHGILINEDKTALGIFARAVDDTNAVEFITQTKGRLAQFEERINSLGLTVQQTGEYLVSELTSRLTERAAALLGLVMGLMFVSASGLTKSYRTGLVALLNGMFGALVSLALMGFTNTPFNPVNSLCLNPDIFIGTAFTIYGHSYTQSGDLWAGFVPKKLLKPFSFAFLTTAIGFASLGYASRIPAVTQFGWFGAAGVLGCAFSTLTFALPILSRPVRAKRYVAAGRVSSGLLLRVLTKARRISVLLEQKLSQVKLPELTKPQAVAMLMVIALYGVFGYQRLEVNYQPRGYPSPKLEVSQRLQEVEDRYGVSYLLQVVLSGDRKDPNFYRRVRTLTQALERDYPVKFLDVYQAIEAVDQAVERADTPLWSRPGLTREILAQYFLLLEWGGFDTEPLISYGGDDEPSILNLTALSTIKTSVGFNELDSAGAKYAQALGIDDAYLTGSAAEFFRSGDEFTVSSVNATLLAVIVIYVAFLVLLRSLRRATIAIICNIVPVVLTLGTMGWAGISLQLTSCLITSVALGLAVDDTAHYVARYGEHINLGLSPRAASRLTTAELRGPMIFTSVVIVLGSSVLNLADLVPYWTFTRVLTLAMALALATDLVLLPALLVHFDRPRFMGAVVSKPAVPTKPTSTIREYEPALPFTVIASVIRAWRRQLATSVSS</sequence>
<keyword evidence="1" id="KW-0812">Transmembrane</keyword>
<protein>
    <recommendedName>
        <fullName evidence="4">SSD domain-containing protein</fullName>
    </recommendedName>
</protein>
<dbReference type="InterPro" id="IPR050545">
    <property type="entry name" value="Mycobact_MmpL"/>
</dbReference>
<proteinExistence type="predicted"/>
<feature type="transmembrane region" description="Helical" evidence="1">
    <location>
        <begin position="621"/>
        <end position="643"/>
    </location>
</feature>
<dbReference type="Proteomes" id="UP000230935">
    <property type="component" value="Unassembled WGS sequence"/>
</dbReference>
<feature type="transmembrane region" description="Helical" evidence="1">
    <location>
        <begin position="324"/>
        <end position="344"/>
    </location>
</feature>
<feature type="transmembrane region" description="Helical" evidence="1">
    <location>
        <begin position="726"/>
        <end position="749"/>
    </location>
</feature>
<feature type="transmembrane region" description="Helical" evidence="1">
    <location>
        <begin position="650"/>
        <end position="667"/>
    </location>
</feature>
<evidence type="ECO:0000256" key="1">
    <source>
        <dbReference type="SAM" id="Phobius"/>
    </source>
</evidence>
<gene>
    <name evidence="2" type="ORF">COT81_03380</name>
</gene>
<dbReference type="PANTHER" id="PTHR33406:SF12">
    <property type="entry name" value="BLR2997 PROTEIN"/>
    <property type="match status" value="1"/>
</dbReference>
<keyword evidence="1" id="KW-0472">Membrane</keyword>
<feature type="transmembrane region" description="Helical" evidence="1">
    <location>
        <begin position="234"/>
        <end position="253"/>
    </location>
</feature>
<name>A0A2H0W0Z5_9BACT</name>
<feature type="transmembrane region" description="Helical" evidence="1">
    <location>
        <begin position="260"/>
        <end position="279"/>
    </location>
</feature>
<organism evidence="2 3">
    <name type="scientific">Candidatus Buchananbacteria bacterium CG10_big_fil_rev_8_21_14_0_10_42_9</name>
    <dbReference type="NCBI Taxonomy" id="1974526"/>
    <lineage>
        <taxon>Bacteria</taxon>
        <taxon>Candidatus Buchananiibacteriota</taxon>
    </lineage>
</organism>